<evidence type="ECO:0000259" key="14">
    <source>
        <dbReference type="PROSITE" id="PS50118"/>
    </source>
</evidence>
<dbReference type="PANTHER" id="PTHR47279:SF1">
    <property type="entry name" value="TRANSCRIPTION FACTOR SOX-30"/>
    <property type="match status" value="1"/>
</dbReference>
<dbReference type="EMBL" id="LSMT01000166">
    <property type="protein sequence ID" value="PFX24800.1"/>
    <property type="molecule type" value="Genomic_DNA"/>
</dbReference>
<keyword evidence="2" id="KW-0963">Cytoplasm</keyword>
<feature type="compositionally biased region" description="Polar residues" evidence="13">
    <location>
        <begin position="103"/>
        <end position="125"/>
    </location>
</feature>
<keyword evidence="5 12" id="KW-0238">DNA-binding</keyword>
<dbReference type="Gene3D" id="1.10.30.10">
    <property type="entry name" value="High mobility group box domain"/>
    <property type="match status" value="1"/>
</dbReference>
<dbReference type="OrthoDB" id="6247875at2759"/>
<comment type="function">
    <text evidence="9">Acts both as a transcriptional activator and a repressor. Binds to the DNA sequence 5'-ACAAT-3' and shows a preference for guanine residues surrounding this core motif. Binds to its own promoter and activates its own transcription. Required to activate the expression of postmeiotic genes involved in spermiogenesis. Binds to the promoter region of CTNNB1 and represses its transcription which leads to inhibition of Wnt signaling. Also inhibits Wnt signaling by binding to the CTNNB1 protein, preventing interaction of CTNNB1 with TCF7L2/TCF4.</text>
</comment>
<evidence type="ECO:0000256" key="11">
    <source>
        <dbReference type="ARBA" id="ARBA00070331"/>
    </source>
</evidence>
<dbReference type="InterPro" id="IPR009071">
    <property type="entry name" value="HMG_box_dom"/>
</dbReference>
<feature type="compositionally biased region" description="Basic and acidic residues" evidence="13">
    <location>
        <begin position="67"/>
        <end position="77"/>
    </location>
</feature>
<keyword evidence="6" id="KW-0010">Activator</keyword>
<keyword evidence="3" id="KW-0678">Repressor</keyword>
<evidence type="ECO:0000256" key="8">
    <source>
        <dbReference type="ARBA" id="ARBA00023242"/>
    </source>
</evidence>
<feature type="compositionally biased region" description="Polar residues" evidence="13">
    <location>
        <begin position="80"/>
        <end position="93"/>
    </location>
</feature>
<evidence type="ECO:0000256" key="1">
    <source>
        <dbReference type="ARBA" id="ARBA00004496"/>
    </source>
</evidence>
<evidence type="ECO:0000256" key="9">
    <source>
        <dbReference type="ARBA" id="ARBA00054217"/>
    </source>
</evidence>
<dbReference type="GO" id="GO:0000981">
    <property type="term" value="F:DNA-binding transcription factor activity, RNA polymerase II-specific"/>
    <property type="evidence" value="ECO:0007669"/>
    <property type="project" value="UniProtKB-ARBA"/>
</dbReference>
<comment type="caution">
    <text evidence="15">The sequence shown here is derived from an EMBL/GenBank/DDBJ whole genome shotgun (WGS) entry which is preliminary data.</text>
</comment>
<comment type="subcellular location">
    <subcellularLocation>
        <location evidence="1">Cytoplasm</location>
    </subcellularLocation>
</comment>
<dbReference type="CDD" id="cd22033">
    <property type="entry name" value="HMG-box_SoxH_SOX30"/>
    <property type="match status" value="1"/>
</dbReference>
<evidence type="ECO:0000256" key="2">
    <source>
        <dbReference type="ARBA" id="ARBA00022490"/>
    </source>
</evidence>
<dbReference type="PROSITE" id="PS50118">
    <property type="entry name" value="HMG_BOX_2"/>
    <property type="match status" value="1"/>
</dbReference>
<proteinExistence type="predicted"/>
<evidence type="ECO:0000256" key="6">
    <source>
        <dbReference type="ARBA" id="ARBA00023159"/>
    </source>
</evidence>
<evidence type="ECO:0000256" key="10">
    <source>
        <dbReference type="ARBA" id="ARBA00063959"/>
    </source>
</evidence>
<dbReference type="PANTHER" id="PTHR47279">
    <property type="entry name" value="TRANSCRIPTION FACTOR SOX-30"/>
    <property type="match status" value="1"/>
</dbReference>
<keyword evidence="7" id="KW-0804">Transcription</keyword>
<evidence type="ECO:0000256" key="12">
    <source>
        <dbReference type="PROSITE-ProRule" id="PRU00267"/>
    </source>
</evidence>
<name>A0A2B4S7L8_STYPI</name>
<dbReference type="Proteomes" id="UP000225706">
    <property type="component" value="Unassembled WGS sequence"/>
</dbReference>
<accession>A0A2B4S7L8</accession>
<evidence type="ECO:0000256" key="4">
    <source>
        <dbReference type="ARBA" id="ARBA00023015"/>
    </source>
</evidence>
<protein>
    <recommendedName>
        <fullName evidence="11">Transcription factor SOX-30</fullName>
    </recommendedName>
</protein>
<dbReference type="GO" id="GO:1990837">
    <property type="term" value="F:sequence-specific double-stranded DNA binding"/>
    <property type="evidence" value="ECO:0007669"/>
    <property type="project" value="TreeGrafter"/>
</dbReference>
<dbReference type="GO" id="GO:0045944">
    <property type="term" value="P:positive regulation of transcription by RNA polymerase II"/>
    <property type="evidence" value="ECO:0007669"/>
    <property type="project" value="UniProtKB-ARBA"/>
</dbReference>
<organism evidence="15 16">
    <name type="scientific">Stylophora pistillata</name>
    <name type="common">Smooth cauliflower coral</name>
    <dbReference type="NCBI Taxonomy" id="50429"/>
    <lineage>
        <taxon>Eukaryota</taxon>
        <taxon>Metazoa</taxon>
        <taxon>Cnidaria</taxon>
        <taxon>Anthozoa</taxon>
        <taxon>Hexacorallia</taxon>
        <taxon>Scleractinia</taxon>
        <taxon>Astrocoeniina</taxon>
        <taxon>Pocilloporidae</taxon>
        <taxon>Stylophora</taxon>
    </lineage>
</organism>
<comment type="subunit">
    <text evidence="10">Interacts with CTNNB1, competitively inhibiting CTNNB1-TCF7L2/TCF4 interaction.</text>
</comment>
<dbReference type="GO" id="GO:0005737">
    <property type="term" value="C:cytoplasm"/>
    <property type="evidence" value="ECO:0007669"/>
    <property type="project" value="UniProtKB-SubCell"/>
</dbReference>
<evidence type="ECO:0000256" key="5">
    <source>
        <dbReference type="ARBA" id="ARBA00023125"/>
    </source>
</evidence>
<dbReference type="Pfam" id="PF00505">
    <property type="entry name" value="HMG_box"/>
    <property type="match status" value="1"/>
</dbReference>
<dbReference type="SMART" id="SM00398">
    <property type="entry name" value="HMG"/>
    <property type="match status" value="1"/>
</dbReference>
<keyword evidence="4" id="KW-0805">Transcription regulation</keyword>
<dbReference type="SUPFAM" id="SSF47095">
    <property type="entry name" value="HMG-box"/>
    <property type="match status" value="1"/>
</dbReference>
<evidence type="ECO:0000256" key="13">
    <source>
        <dbReference type="SAM" id="MobiDB-lite"/>
    </source>
</evidence>
<feature type="region of interest" description="Disordered" evidence="13">
    <location>
        <begin position="58"/>
        <end position="125"/>
    </location>
</feature>
<feature type="DNA-binding region" description="HMG box" evidence="12">
    <location>
        <begin position="166"/>
        <end position="234"/>
    </location>
</feature>
<dbReference type="AlphaFoldDB" id="A0A2B4S7L8"/>
<dbReference type="FunFam" id="1.10.30.10:FF:000027">
    <property type="entry name" value="Transcription factor SOX-30"/>
    <property type="match status" value="1"/>
</dbReference>
<dbReference type="InterPro" id="IPR036910">
    <property type="entry name" value="HMG_box_dom_sf"/>
</dbReference>
<evidence type="ECO:0000313" key="15">
    <source>
        <dbReference type="EMBL" id="PFX24800.1"/>
    </source>
</evidence>
<dbReference type="GO" id="GO:0005634">
    <property type="term" value="C:nucleus"/>
    <property type="evidence" value="ECO:0007669"/>
    <property type="project" value="UniProtKB-UniRule"/>
</dbReference>
<keyword evidence="16" id="KW-1185">Reference proteome</keyword>
<evidence type="ECO:0000256" key="7">
    <source>
        <dbReference type="ARBA" id="ARBA00023163"/>
    </source>
</evidence>
<dbReference type="InterPro" id="IPR052856">
    <property type="entry name" value="SOX30_TF"/>
</dbReference>
<evidence type="ECO:0000313" key="16">
    <source>
        <dbReference type="Proteomes" id="UP000225706"/>
    </source>
</evidence>
<dbReference type="STRING" id="50429.A0A2B4S7L8"/>
<reference evidence="16" key="1">
    <citation type="journal article" date="2017" name="bioRxiv">
        <title>Comparative analysis of the genomes of Stylophora pistillata and Acropora digitifera provides evidence for extensive differences between species of corals.</title>
        <authorList>
            <person name="Voolstra C.R."/>
            <person name="Li Y."/>
            <person name="Liew Y.J."/>
            <person name="Baumgarten S."/>
            <person name="Zoccola D."/>
            <person name="Flot J.-F."/>
            <person name="Tambutte S."/>
            <person name="Allemand D."/>
            <person name="Aranda M."/>
        </authorList>
    </citation>
    <scope>NUCLEOTIDE SEQUENCE [LARGE SCALE GENOMIC DNA]</scope>
</reference>
<evidence type="ECO:0000256" key="3">
    <source>
        <dbReference type="ARBA" id="ARBA00022491"/>
    </source>
</evidence>
<sequence length="466" mass="52628">MLVCYNVKGALVKRTVSNVVTKESAFPTINMAVHSASVIITTQENPVEECNASVKETSSINCSVSQEEEKGRDENHTPKKSAQMQNSLPNHSTPNDKSKVPEFSSQTSPVQKTESISFSASESTQQCSPGGFTGFSVDPMSQTFLRMPHLYHSLQAQLQQNNSPKVKRPMNAFMIWARLYRSTIAKRYPNANNAEISVKLGEIWNELSTEQQRPYFDEASRLKEKHRNEHPNWVYQPRPSKRRLAYMTMGSPGGIPCNTGSYSCHHPYSQQADRSNTTVSPQTIRDRANARSLCYQPRNLKDAFNMAQINRVPGTNMTGTSFKAAVDQGFSNSDFTSAERNATRGKENDRVQFYSKKEEEQAVDWLKVEAAKFEEEQMVARRARENSIVNDAMLPTVDHMTDEQEQVAKIKQEMDSDGTDLDRYLAGLDETIKESLEKLNDVRDELDFLDDGSLDILSDFEDTDNE</sequence>
<gene>
    <name evidence="15" type="primary">SOX30</name>
    <name evidence="15" type="ORF">AWC38_SpisGene10580</name>
</gene>
<keyword evidence="8 12" id="KW-0539">Nucleus</keyword>
<feature type="domain" description="HMG box" evidence="14">
    <location>
        <begin position="166"/>
        <end position="234"/>
    </location>
</feature>